<dbReference type="SUPFAM" id="SSF54736">
    <property type="entry name" value="ClpS-like"/>
    <property type="match status" value="1"/>
</dbReference>
<evidence type="ECO:0000259" key="4">
    <source>
        <dbReference type="Pfam" id="PF16320"/>
    </source>
</evidence>
<evidence type="ECO:0000256" key="2">
    <source>
        <dbReference type="ARBA" id="ARBA00022980"/>
    </source>
</evidence>
<dbReference type="Proteomes" id="UP000789572">
    <property type="component" value="Unassembled WGS sequence"/>
</dbReference>
<accession>A0A9N9FZD5</accession>
<dbReference type="InterPro" id="IPR008932">
    <property type="entry name" value="Ribosomal_bL12_oligo"/>
</dbReference>
<dbReference type="InterPro" id="IPR014719">
    <property type="entry name" value="Ribosomal_bL12_C/ClpS-like"/>
</dbReference>
<dbReference type="GO" id="GO:1990904">
    <property type="term" value="C:ribonucleoprotein complex"/>
    <property type="evidence" value="ECO:0007669"/>
    <property type="project" value="UniProtKB-KW"/>
</dbReference>
<keyword evidence="6" id="KW-1185">Reference proteome</keyword>
<dbReference type="EMBL" id="CAJVPJ010000967">
    <property type="protein sequence ID" value="CAG8568171.1"/>
    <property type="molecule type" value="Genomic_DNA"/>
</dbReference>
<comment type="similarity">
    <text evidence="1">Belongs to the bacterial ribosomal protein bL12 family.</text>
</comment>
<evidence type="ECO:0000256" key="1">
    <source>
        <dbReference type="ARBA" id="ARBA00007197"/>
    </source>
</evidence>
<dbReference type="Pfam" id="PF16320">
    <property type="entry name" value="Ribosomal_L12_N"/>
    <property type="match status" value="1"/>
</dbReference>
<dbReference type="GO" id="GO:0003735">
    <property type="term" value="F:structural constituent of ribosome"/>
    <property type="evidence" value="ECO:0007669"/>
    <property type="project" value="InterPro"/>
</dbReference>
<keyword evidence="2" id="KW-0689">Ribosomal protein</keyword>
<evidence type="ECO:0000313" key="6">
    <source>
        <dbReference type="Proteomes" id="UP000789572"/>
    </source>
</evidence>
<name>A0A9N9FZD5_9GLOM</name>
<reference evidence="5" key="1">
    <citation type="submission" date="2021-06" db="EMBL/GenBank/DDBJ databases">
        <authorList>
            <person name="Kallberg Y."/>
            <person name="Tangrot J."/>
            <person name="Rosling A."/>
        </authorList>
    </citation>
    <scope>NUCLEOTIDE SEQUENCE</scope>
    <source>
        <strain evidence="5">IA702</strain>
    </source>
</reference>
<dbReference type="InterPro" id="IPR036235">
    <property type="entry name" value="Ribosomal_bL12_oligo_N_sf"/>
</dbReference>
<evidence type="ECO:0000256" key="3">
    <source>
        <dbReference type="ARBA" id="ARBA00023274"/>
    </source>
</evidence>
<sequence length="137" mass="15381">MSEIKISKEVNEIKESIKKLNLGQVSELIEGLKEDYNIQETAIVQPTATIQESEKSEEKGGNVSVKFIKMKEGLSAIAGYGAIKEAFKKLKDEEINIIQAKKLTEKEDKIIFEDVARKKAEDVKKELAEKGVEVEIK</sequence>
<comment type="caution">
    <text evidence="5">The sequence shown here is derived from an EMBL/GenBank/DDBJ whole genome shotgun (WGS) entry which is preliminary data.</text>
</comment>
<gene>
    <name evidence="5" type="ORF">POCULU_LOCUS5855</name>
</gene>
<protein>
    <submittedName>
        <fullName evidence="5">9110_t:CDS:1</fullName>
    </submittedName>
</protein>
<dbReference type="GO" id="GO:0005840">
    <property type="term" value="C:ribosome"/>
    <property type="evidence" value="ECO:0007669"/>
    <property type="project" value="UniProtKB-KW"/>
</dbReference>
<dbReference type="SUPFAM" id="SSF48300">
    <property type="entry name" value="Ribosomal protein L7/12, oligomerisation (N-terminal) domain"/>
    <property type="match status" value="1"/>
</dbReference>
<dbReference type="OrthoDB" id="2438563at2759"/>
<organism evidence="5 6">
    <name type="scientific">Paraglomus occultum</name>
    <dbReference type="NCBI Taxonomy" id="144539"/>
    <lineage>
        <taxon>Eukaryota</taxon>
        <taxon>Fungi</taxon>
        <taxon>Fungi incertae sedis</taxon>
        <taxon>Mucoromycota</taxon>
        <taxon>Glomeromycotina</taxon>
        <taxon>Glomeromycetes</taxon>
        <taxon>Paraglomerales</taxon>
        <taxon>Paraglomeraceae</taxon>
        <taxon>Paraglomus</taxon>
    </lineage>
</organism>
<feature type="domain" description="Large ribosomal subunit protein bL12 oligomerization" evidence="4">
    <location>
        <begin position="11"/>
        <end position="42"/>
    </location>
</feature>
<proteinExistence type="inferred from homology"/>
<dbReference type="AlphaFoldDB" id="A0A9N9FZD5"/>
<evidence type="ECO:0000313" key="5">
    <source>
        <dbReference type="EMBL" id="CAG8568171.1"/>
    </source>
</evidence>
<dbReference type="GO" id="GO:0006412">
    <property type="term" value="P:translation"/>
    <property type="evidence" value="ECO:0007669"/>
    <property type="project" value="InterPro"/>
</dbReference>
<dbReference type="Gene3D" id="1.20.5.710">
    <property type="entry name" value="Single helix bin"/>
    <property type="match status" value="1"/>
</dbReference>
<keyword evidence="3" id="KW-0687">Ribonucleoprotein</keyword>